<comment type="similarity">
    <text evidence="1">Belongs to the SorC transcriptional regulatory family.</text>
</comment>
<dbReference type="PANTHER" id="PTHR34294">
    <property type="entry name" value="TRANSCRIPTIONAL REGULATOR-RELATED"/>
    <property type="match status" value="1"/>
</dbReference>
<evidence type="ECO:0000259" key="5">
    <source>
        <dbReference type="Pfam" id="PF04198"/>
    </source>
</evidence>
<keyword evidence="3" id="KW-0238">DNA-binding</keyword>
<dbReference type="InterPro" id="IPR037171">
    <property type="entry name" value="NagB/RpiA_transferase-like"/>
</dbReference>
<keyword evidence="4" id="KW-0804">Transcription</keyword>
<reference evidence="6" key="1">
    <citation type="journal article" date="2014" name="Front. Microbiol.">
        <title>High frequency of phylogenetically diverse reductive dehalogenase-homologous genes in deep subseafloor sedimentary metagenomes.</title>
        <authorList>
            <person name="Kawai M."/>
            <person name="Futagami T."/>
            <person name="Toyoda A."/>
            <person name="Takaki Y."/>
            <person name="Nishi S."/>
            <person name="Hori S."/>
            <person name="Arai W."/>
            <person name="Tsubouchi T."/>
            <person name="Morono Y."/>
            <person name="Uchiyama I."/>
            <person name="Ito T."/>
            <person name="Fujiyama A."/>
            <person name="Inagaki F."/>
            <person name="Takami H."/>
        </authorList>
    </citation>
    <scope>NUCLEOTIDE SEQUENCE</scope>
    <source>
        <strain evidence="6">Expedition CK06-06</strain>
    </source>
</reference>
<organism evidence="6">
    <name type="scientific">marine sediment metagenome</name>
    <dbReference type="NCBI Taxonomy" id="412755"/>
    <lineage>
        <taxon>unclassified sequences</taxon>
        <taxon>metagenomes</taxon>
        <taxon>ecological metagenomes</taxon>
    </lineage>
</organism>
<comment type="caution">
    <text evidence="6">The sequence shown here is derived from an EMBL/GenBank/DDBJ whole genome shotgun (WGS) entry which is preliminary data.</text>
</comment>
<sequence>MAQIAFLYYDKGMTQQEITNKFNLSKMKVSRFLEQAKELEIVQISVNPFFQLNEKLQNQIQRKYDIEKAIIVKHPKSEAYDISTLLGQVWAFYMGISLPDNYVLGLGVGNTIGQVVKNLVSMQTK</sequence>
<dbReference type="AlphaFoldDB" id="X1G5T7"/>
<name>X1G5T7_9ZZZZ</name>
<protein>
    <recommendedName>
        <fullName evidence="5">Sugar-binding domain-containing protein</fullName>
    </recommendedName>
</protein>
<keyword evidence="2" id="KW-0805">Transcription regulation</keyword>
<dbReference type="EMBL" id="BARU01020748">
    <property type="protein sequence ID" value="GAH52577.1"/>
    <property type="molecule type" value="Genomic_DNA"/>
</dbReference>
<feature type="domain" description="Sugar-binding" evidence="5">
    <location>
        <begin position="54"/>
        <end position="123"/>
    </location>
</feature>
<evidence type="ECO:0000256" key="3">
    <source>
        <dbReference type="ARBA" id="ARBA00023125"/>
    </source>
</evidence>
<evidence type="ECO:0000313" key="6">
    <source>
        <dbReference type="EMBL" id="GAH52577.1"/>
    </source>
</evidence>
<dbReference type="InterPro" id="IPR051054">
    <property type="entry name" value="SorC_transcr_regulators"/>
</dbReference>
<proteinExistence type="inferred from homology"/>
<evidence type="ECO:0000256" key="2">
    <source>
        <dbReference type="ARBA" id="ARBA00023015"/>
    </source>
</evidence>
<evidence type="ECO:0000256" key="4">
    <source>
        <dbReference type="ARBA" id="ARBA00023163"/>
    </source>
</evidence>
<dbReference type="Pfam" id="PF04198">
    <property type="entry name" value="Sugar-bind"/>
    <property type="match status" value="1"/>
</dbReference>
<evidence type="ECO:0000256" key="1">
    <source>
        <dbReference type="ARBA" id="ARBA00010466"/>
    </source>
</evidence>
<dbReference type="PANTHER" id="PTHR34294:SF1">
    <property type="entry name" value="TRANSCRIPTIONAL REGULATOR LSRR"/>
    <property type="match status" value="1"/>
</dbReference>
<feature type="non-terminal residue" evidence="6">
    <location>
        <position position="125"/>
    </location>
</feature>
<accession>X1G5T7</accession>
<dbReference type="InterPro" id="IPR007324">
    <property type="entry name" value="Sugar-bd_dom_put"/>
</dbReference>
<dbReference type="GO" id="GO:0030246">
    <property type="term" value="F:carbohydrate binding"/>
    <property type="evidence" value="ECO:0007669"/>
    <property type="project" value="InterPro"/>
</dbReference>
<dbReference type="SUPFAM" id="SSF100950">
    <property type="entry name" value="NagB/RpiA/CoA transferase-like"/>
    <property type="match status" value="1"/>
</dbReference>
<dbReference type="GO" id="GO:0003677">
    <property type="term" value="F:DNA binding"/>
    <property type="evidence" value="ECO:0007669"/>
    <property type="project" value="UniProtKB-KW"/>
</dbReference>
<dbReference type="Gene3D" id="3.40.50.1360">
    <property type="match status" value="1"/>
</dbReference>
<gene>
    <name evidence="6" type="ORF">S03H2_34028</name>
</gene>
<dbReference type="Gene3D" id="1.10.10.60">
    <property type="entry name" value="Homeodomain-like"/>
    <property type="match status" value="1"/>
</dbReference>